<evidence type="ECO:0000256" key="11">
    <source>
        <dbReference type="PROSITE-ProRule" id="PRU00455"/>
    </source>
</evidence>
<evidence type="ECO:0000313" key="15">
    <source>
        <dbReference type="EMBL" id="CAH9067066.1"/>
    </source>
</evidence>
<feature type="domain" description="RING-type" evidence="13">
    <location>
        <begin position="150"/>
        <end position="185"/>
    </location>
</feature>
<keyword evidence="7 11" id="KW-0863">Zinc-finger</keyword>
<comment type="function">
    <text evidence="10">E3 ubiquitin-protein ligase that mediates ubiquitination and subsequent proteasomal degradation of target proteins. E3 ubiquitin ligases accept ubiquitin from an E2 ubiquitin-conjugating enzyme in the form of a thioester and then directly transfers the ubiquitin to targeted substrates. It probably triggers the ubiquitin-mediated degradation of different substrates.</text>
</comment>
<evidence type="ECO:0000256" key="9">
    <source>
        <dbReference type="ARBA" id="ARBA00022833"/>
    </source>
</evidence>
<evidence type="ECO:0000256" key="3">
    <source>
        <dbReference type="ARBA" id="ARBA00009119"/>
    </source>
</evidence>
<keyword evidence="16" id="KW-1185">Reference proteome</keyword>
<keyword evidence="6" id="KW-0479">Metal-binding</keyword>
<evidence type="ECO:0000259" key="14">
    <source>
        <dbReference type="PROSITE" id="PS51081"/>
    </source>
</evidence>
<protein>
    <recommendedName>
        <fullName evidence="4">RING-type E3 ubiquitin transferase</fullName>
        <ecNumber evidence="4">2.3.2.27</ecNumber>
    </recommendedName>
</protein>
<dbReference type="SUPFAM" id="SSF49599">
    <property type="entry name" value="TRAF domain-like"/>
    <property type="match status" value="1"/>
</dbReference>
<evidence type="ECO:0000256" key="10">
    <source>
        <dbReference type="ARBA" id="ARBA00024004"/>
    </source>
</evidence>
<dbReference type="EC" id="2.3.2.27" evidence="4"/>
<name>A0A9P0YL21_CUSEU</name>
<evidence type="ECO:0000256" key="1">
    <source>
        <dbReference type="ARBA" id="ARBA00000900"/>
    </source>
</evidence>
<comment type="catalytic activity">
    <reaction evidence="1">
        <text>S-ubiquitinyl-[E2 ubiquitin-conjugating enzyme]-L-cysteine + [acceptor protein]-L-lysine = [E2 ubiquitin-conjugating enzyme]-L-cysteine + N(6)-ubiquitinyl-[acceptor protein]-L-lysine.</text>
        <dbReference type="EC" id="2.3.2.27"/>
    </reaction>
</comment>
<reference evidence="15" key="1">
    <citation type="submission" date="2022-07" db="EMBL/GenBank/DDBJ databases">
        <authorList>
            <person name="Macas J."/>
            <person name="Novak P."/>
            <person name="Neumann P."/>
        </authorList>
    </citation>
    <scope>NUCLEOTIDE SEQUENCE</scope>
</reference>
<evidence type="ECO:0000256" key="2">
    <source>
        <dbReference type="ARBA" id="ARBA00004906"/>
    </source>
</evidence>
<comment type="similarity">
    <text evidence="3">Belongs to the SINA (Seven in absentia) family.</text>
</comment>
<dbReference type="AlphaFoldDB" id="A0A9P0YL21"/>
<dbReference type="InterPro" id="IPR013010">
    <property type="entry name" value="Znf_SIAH"/>
</dbReference>
<sequence>MVENHDTTSYSTKVSWRLAKMTRFSIPEDDCVAGPSIPARTPASKKRRTYVLDEEDDAELIITAERELGEEDEEGEEEEEAEEIVEEEEEESGEEEEGSEEEAVDDEEVREEDMVPEHDDVIVKTGTGSEIPIGDASISMILTDPDVLDCPICFDALTVPVFQCENGHIACSSCCTKIVNKCPSCAWPIGYNRCRAIEKLIECIKLSCRNTKYGCKESVFFSNKSEHESLCIFTPCSCPLRTCSFIGSSEQLFTHFSNRHRKSVKYIVFNCKKSISLEKNQNLLILIENTEGVIFVVNHHNEHLGRAVNIVCISPGSSKRRFPYGIIARDGGGHMELQSFAENIPSWSEELALRVFLMVPTDLTDSFGRLELEVCIRAS</sequence>
<dbReference type="Gene3D" id="3.30.40.10">
    <property type="entry name" value="Zinc/RING finger domain, C3HC4 (zinc finger)"/>
    <property type="match status" value="1"/>
</dbReference>
<dbReference type="GO" id="GO:0008270">
    <property type="term" value="F:zinc ion binding"/>
    <property type="evidence" value="ECO:0007669"/>
    <property type="project" value="UniProtKB-KW"/>
</dbReference>
<dbReference type="InterPro" id="IPR013083">
    <property type="entry name" value="Znf_RING/FYVE/PHD"/>
</dbReference>
<evidence type="ECO:0000313" key="16">
    <source>
        <dbReference type="Proteomes" id="UP001152484"/>
    </source>
</evidence>
<feature type="region of interest" description="Disordered" evidence="12">
    <location>
        <begin position="32"/>
        <end position="119"/>
    </location>
</feature>
<evidence type="ECO:0000259" key="13">
    <source>
        <dbReference type="PROSITE" id="PS50089"/>
    </source>
</evidence>
<dbReference type="GO" id="GO:0061630">
    <property type="term" value="F:ubiquitin protein ligase activity"/>
    <property type="evidence" value="ECO:0007669"/>
    <property type="project" value="UniProtKB-EC"/>
</dbReference>
<dbReference type="Pfam" id="PF21361">
    <property type="entry name" value="Sina_ZnF"/>
    <property type="match status" value="1"/>
</dbReference>
<evidence type="ECO:0000256" key="12">
    <source>
        <dbReference type="SAM" id="MobiDB-lite"/>
    </source>
</evidence>
<organism evidence="15 16">
    <name type="scientific">Cuscuta europaea</name>
    <name type="common">European dodder</name>
    <dbReference type="NCBI Taxonomy" id="41803"/>
    <lineage>
        <taxon>Eukaryota</taxon>
        <taxon>Viridiplantae</taxon>
        <taxon>Streptophyta</taxon>
        <taxon>Embryophyta</taxon>
        <taxon>Tracheophyta</taxon>
        <taxon>Spermatophyta</taxon>
        <taxon>Magnoliopsida</taxon>
        <taxon>eudicotyledons</taxon>
        <taxon>Gunneridae</taxon>
        <taxon>Pentapetalae</taxon>
        <taxon>asterids</taxon>
        <taxon>lamiids</taxon>
        <taxon>Solanales</taxon>
        <taxon>Convolvulaceae</taxon>
        <taxon>Cuscuteae</taxon>
        <taxon>Cuscuta</taxon>
        <taxon>Cuscuta subgen. Cuscuta</taxon>
    </lineage>
</organism>
<keyword evidence="8" id="KW-0833">Ubl conjugation pathway</keyword>
<keyword evidence="5" id="KW-0808">Transferase</keyword>
<dbReference type="Proteomes" id="UP001152484">
    <property type="component" value="Unassembled WGS sequence"/>
</dbReference>
<dbReference type="Pfam" id="PF21362">
    <property type="entry name" value="Sina_RING"/>
    <property type="match status" value="1"/>
</dbReference>
<dbReference type="SUPFAM" id="SSF57850">
    <property type="entry name" value="RING/U-box"/>
    <property type="match status" value="1"/>
</dbReference>
<proteinExistence type="inferred from homology"/>
<dbReference type="InterPro" id="IPR001841">
    <property type="entry name" value="Znf_RING"/>
</dbReference>
<evidence type="ECO:0000256" key="6">
    <source>
        <dbReference type="ARBA" id="ARBA00022723"/>
    </source>
</evidence>
<dbReference type="PANTHER" id="PTHR46632:SF16">
    <property type="entry name" value="E3 UBIQUITIN-PROTEIN LIGASE SINA-LIKE 10"/>
    <property type="match status" value="1"/>
</dbReference>
<dbReference type="InterPro" id="IPR044286">
    <property type="entry name" value="SINL_plant"/>
</dbReference>
<dbReference type="PROSITE" id="PS50089">
    <property type="entry name" value="ZF_RING_2"/>
    <property type="match status" value="1"/>
</dbReference>
<keyword evidence="9" id="KW-0862">Zinc</keyword>
<dbReference type="InterPro" id="IPR049548">
    <property type="entry name" value="Sina-like_RING"/>
</dbReference>
<gene>
    <name evidence="15" type="ORF">CEURO_LOCUS2472</name>
</gene>
<evidence type="ECO:0000256" key="8">
    <source>
        <dbReference type="ARBA" id="ARBA00022786"/>
    </source>
</evidence>
<evidence type="ECO:0000256" key="4">
    <source>
        <dbReference type="ARBA" id="ARBA00012483"/>
    </source>
</evidence>
<evidence type="ECO:0000256" key="5">
    <source>
        <dbReference type="ARBA" id="ARBA00022679"/>
    </source>
</evidence>
<comment type="caution">
    <text evidence="15">The sequence shown here is derived from an EMBL/GenBank/DDBJ whole genome shotgun (WGS) entry which is preliminary data.</text>
</comment>
<feature type="compositionally biased region" description="Acidic residues" evidence="12">
    <location>
        <begin position="68"/>
        <end position="111"/>
    </location>
</feature>
<dbReference type="EMBL" id="CAMAPE010000005">
    <property type="protein sequence ID" value="CAH9067066.1"/>
    <property type="molecule type" value="Genomic_DNA"/>
</dbReference>
<evidence type="ECO:0000256" key="7">
    <source>
        <dbReference type="ARBA" id="ARBA00022771"/>
    </source>
</evidence>
<dbReference type="PANTHER" id="PTHR46632">
    <property type="entry name" value="E3 UBIQUITIN-PROTEIN LIGASE SINA-LIKE 4"/>
    <property type="match status" value="1"/>
</dbReference>
<dbReference type="CDD" id="cd16571">
    <property type="entry name" value="RING-HC_SIAHs"/>
    <property type="match status" value="1"/>
</dbReference>
<dbReference type="OrthoDB" id="4788989at2759"/>
<dbReference type="PROSITE" id="PS51081">
    <property type="entry name" value="ZF_SIAH"/>
    <property type="match status" value="1"/>
</dbReference>
<accession>A0A9P0YL21</accession>
<feature type="domain" description="SIAH-type" evidence="14">
    <location>
        <begin position="203"/>
        <end position="261"/>
    </location>
</feature>
<comment type="pathway">
    <text evidence="2">Protein modification; protein ubiquitination.</text>
</comment>